<comment type="caution">
    <text evidence="11">The sequence shown here is derived from an EMBL/GenBank/DDBJ whole genome shotgun (WGS) entry which is preliminary data.</text>
</comment>
<dbReference type="GO" id="GO:0004673">
    <property type="term" value="F:protein histidine kinase activity"/>
    <property type="evidence" value="ECO:0007669"/>
    <property type="project" value="UniProtKB-EC"/>
</dbReference>
<dbReference type="PANTHER" id="PTHR44936">
    <property type="entry name" value="SENSOR PROTEIN CREC"/>
    <property type="match status" value="1"/>
</dbReference>
<dbReference type="AlphaFoldDB" id="A0AAW7IJ61"/>
<evidence type="ECO:0000256" key="6">
    <source>
        <dbReference type="ARBA" id="ARBA00022777"/>
    </source>
</evidence>
<feature type="transmembrane region" description="Helical" evidence="9">
    <location>
        <begin position="39"/>
        <end position="55"/>
    </location>
</feature>
<feature type="domain" description="Histidine kinase" evidence="10">
    <location>
        <begin position="329"/>
        <end position="434"/>
    </location>
</feature>
<dbReference type="EC" id="2.7.13.3" evidence="2"/>
<dbReference type="InterPro" id="IPR003594">
    <property type="entry name" value="HATPase_dom"/>
</dbReference>
<keyword evidence="5" id="KW-0547">Nucleotide-binding</keyword>
<keyword evidence="9" id="KW-0472">Membrane</keyword>
<feature type="transmembrane region" description="Helical" evidence="9">
    <location>
        <begin position="122"/>
        <end position="147"/>
    </location>
</feature>
<proteinExistence type="predicted"/>
<sequence length="439" mass="50329">MNALNLGTLMKKEVNILALMLLTVPLAGELSFYPLNETFRISFGPPALFFFLLLLQKTPAILSGALTGTMVVLFRILIDFFTNDNFHWASTFQEQYPSFFFYFTYSFLFSLVKINRFQNRSLIIGFIGLIIEILSDTAELIIQYFVLETTITLGSLNEMIVIAFGHSFIVLSFFNMMKLYEAQSRERQIRKQNEHMLMLISNLYEETIHLRKTLKNAENITKESYDLYRDLKEREKREKQPHVLTQQYSQRALRIAGEMHEVKKDNQRIFAGLSKLISNESFKDYMEAAELIRLIIRINEKYALSLGKDIQFEYSLDGNTDSHYHVYTVLSLFNNLVANAVEAIKEKGIISLSLSELCDNVEFKVADNGPGIPKKYQTVIFKPGFTSKYDHFGTPSTGIGLSYVKEVVKELGGDILLESKIDGAVFSIKLPIHKLIQKG</sequence>
<evidence type="ECO:0000256" key="5">
    <source>
        <dbReference type="ARBA" id="ARBA00022741"/>
    </source>
</evidence>
<protein>
    <recommendedName>
        <fullName evidence="2">histidine kinase</fullName>
        <ecNumber evidence="2">2.7.13.3</ecNumber>
    </recommendedName>
</protein>
<keyword evidence="9" id="KW-0812">Transmembrane</keyword>
<evidence type="ECO:0000256" key="3">
    <source>
        <dbReference type="ARBA" id="ARBA00022553"/>
    </source>
</evidence>
<feature type="transmembrane region" description="Helical" evidence="9">
    <location>
        <begin position="159"/>
        <end position="180"/>
    </location>
</feature>
<dbReference type="SUPFAM" id="SSF55874">
    <property type="entry name" value="ATPase domain of HSP90 chaperone/DNA topoisomerase II/histidine kinase"/>
    <property type="match status" value="1"/>
</dbReference>
<feature type="transmembrane region" description="Helical" evidence="9">
    <location>
        <begin position="60"/>
        <end position="78"/>
    </location>
</feature>
<dbReference type="GO" id="GO:0000160">
    <property type="term" value="P:phosphorelay signal transduction system"/>
    <property type="evidence" value="ECO:0007669"/>
    <property type="project" value="UniProtKB-KW"/>
</dbReference>
<evidence type="ECO:0000256" key="1">
    <source>
        <dbReference type="ARBA" id="ARBA00000085"/>
    </source>
</evidence>
<dbReference type="EMBL" id="JAUCEY010000008">
    <property type="protein sequence ID" value="MDM5455131.1"/>
    <property type="molecule type" value="Genomic_DNA"/>
</dbReference>
<keyword evidence="6 11" id="KW-0418">Kinase</keyword>
<evidence type="ECO:0000256" key="4">
    <source>
        <dbReference type="ARBA" id="ARBA00022679"/>
    </source>
</evidence>
<keyword evidence="4" id="KW-0808">Transferase</keyword>
<dbReference type="InterPro" id="IPR004358">
    <property type="entry name" value="Sig_transdc_His_kin-like_C"/>
</dbReference>
<dbReference type="InterPro" id="IPR005467">
    <property type="entry name" value="His_kinase_dom"/>
</dbReference>
<evidence type="ECO:0000313" key="12">
    <source>
        <dbReference type="Proteomes" id="UP001234602"/>
    </source>
</evidence>
<reference evidence="11" key="1">
    <citation type="submission" date="2023-06" db="EMBL/GenBank/DDBJ databases">
        <title>Comparative genomics of Bacillaceae isolates and their secondary metabolite potential.</title>
        <authorList>
            <person name="Song L."/>
            <person name="Nielsen L.J."/>
            <person name="Mohite O."/>
            <person name="Xu X."/>
            <person name="Weber T."/>
            <person name="Kovacs A.T."/>
        </authorList>
    </citation>
    <scope>NUCLEOTIDE SEQUENCE</scope>
    <source>
        <strain evidence="11">D8_B_37</strain>
    </source>
</reference>
<evidence type="ECO:0000256" key="9">
    <source>
        <dbReference type="SAM" id="Phobius"/>
    </source>
</evidence>
<dbReference type="PANTHER" id="PTHR44936:SF9">
    <property type="entry name" value="SENSOR PROTEIN CREC"/>
    <property type="match status" value="1"/>
</dbReference>
<evidence type="ECO:0000256" key="7">
    <source>
        <dbReference type="ARBA" id="ARBA00022840"/>
    </source>
</evidence>
<feature type="transmembrane region" description="Helical" evidence="9">
    <location>
        <begin position="98"/>
        <end position="115"/>
    </location>
</feature>
<organism evidence="11 12">
    <name type="scientific">Peribacillus simplex</name>
    <dbReference type="NCBI Taxonomy" id="1478"/>
    <lineage>
        <taxon>Bacteria</taxon>
        <taxon>Bacillati</taxon>
        <taxon>Bacillota</taxon>
        <taxon>Bacilli</taxon>
        <taxon>Bacillales</taxon>
        <taxon>Bacillaceae</taxon>
        <taxon>Peribacillus</taxon>
    </lineage>
</organism>
<keyword evidence="3" id="KW-0597">Phosphoprotein</keyword>
<keyword evidence="9" id="KW-1133">Transmembrane helix</keyword>
<dbReference type="PRINTS" id="PR00344">
    <property type="entry name" value="BCTRLSENSOR"/>
</dbReference>
<dbReference type="Proteomes" id="UP001234602">
    <property type="component" value="Unassembled WGS sequence"/>
</dbReference>
<gene>
    <name evidence="11" type="ORF">QUF89_23750</name>
</gene>
<dbReference type="InterPro" id="IPR036890">
    <property type="entry name" value="HATPase_C_sf"/>
</dbReference>
<keyword evidence="8" id="KW-0902">Two-component regulatory system</keyword>
<dbReference type="PROSITE" id="PS50109">
    <property type="entry name" value="HIS_KIN"/>
    <property type="match status" value="1"/>
</dbReference>
<feature type="transmembrane region" description="Helical" evidence="9">
    <location>
        <begin position="14"/>
        <end position="33"/>
    </location>
</feature>
<accession>A0AAW7IJ61</accession>
<evidence type="ECO:0000259" key="10">
    <source>
        <dbReference type="PROSITE" id="PS50109"/>
    </source>
</evidence>
<dbReference type="GO" id="GO:0005524">
    <property type="term" value="F:ATP binding"/>
    <property type="evidence" value="ECO:0007669"/>
    <property type="project" value="UniProtKB-KW"/>
</dbReference>
<comment type="catalytic activity">
    <reaction evidence="1">
        <text>ATP + protein L-histidine = ADP + protein N-phospho-L-histidine.</text>
        <dbReference type="EC" id="2.7.13.3"/>
    </reaction>
</comment>
<dbReference type="Pfam" id="PF02518">
    <property type="entry name" value="HATPase_c"/>
    <property type="match status" value="1"/>
</dbReference>
<keyword evidence="7" id="KW-0067">ATP-binding</keyword>
<name>A0AAW7IJ61_9BACI</name>
<dbReference type="RefSeq" id="WP_284149580.1">
    <property type="nucleotide sequence ID" value="NZ_CP011008.1"/>
</dbReference>
<dbReference type="Gene3D" id="3.30.565.10">
    <property type="entry name" value="Histidine kinase-like ATPase, C-terminal domain"/>
    <property type="match status" value="1"/>
</dbReference>
<dbReference type="SMART" id="SM00387">
    <property type="entry name" value="HATPase_c"/>
    <property type="match status" value="1"/>
</dbReference>
<evidence type="ECO:0000256" key="2">
    <source>
        <dbReference type="ARBA" id="ARBA00012438"/>
    </source>
</evidence>
<dbReference type="CDD" id="cd00075">
    <property type="entry name" value="HATPase"/>
    <property type="match status" value="1"/>
</dbReference>
<evidence type="ECO:0000256" key="8">
    <source>
        <dbReference type="ARBA" id="ARBA00023012"/>
    </source>
</evidence>
<dbReference type="InterPro" id="IPR050980">
    <property type="entry name" value="2C_sensor_his_kinase"/>
</dbReference>
<evidence type="ECO:0000313" key="11">
    <source>
        <dbReference type="EMBL" id="MDM5455131.1"/>
    </source>
</evidence>